<organism evidence="2 3">
    <name type="scientific">Botryobasidium botryosum (strain FD-172 SS1)</name>
    <dbReference type="NCBI Taxonomy" id="930990"/>
    <lineage>
        <taxon>Eukaryota</taxon>
        <taxon>Fungi</taxon>
        <taxon>Dikarya</taxon>
        <taxon>Basidiomycota</taxon>
        <taxon>Agaricomycotina</taxon>
        <taxon>Agaricomycetes</taxon>
        <taxon>Cantharellales</taxon>
        <taxon>Botryobasidiaceae</taxon>
        <taxon>Botryobasidium</taxon>
    </lineage>
</organism>
<dbReference type="GO" id="GO:0005506">
    <property type="term" value="F:iron ion binding"/>
    <property type="evidence" value="ECO:0007669"/>
    <property type="project" value="InterPro"/>
</dbReference>
<evidence type="ECO:0000256" key="1">
    <source>
        <dbReference type="SAM" id="SignalP"/>
    </source>
</evidence>
<dbReference type="GO" id="GO:0020037">
    <property type="term" value="F:heme binding"/>
    <property type="evidence" value="ECO:0007669"/>
    <property type="project" value="InterPro"/>
</dbReference>
<evidence type="ECO:0000313" key="2">
    <source>
        <dbReference type="EMBL" id="KDQ14639.1"/>
    </source>
</evidence>
<dbReference type="GO" id="GO:0004497">
    <property type="term" value="F:monooxygenase activity"/>
    <property type="evidence" value="ECO:0007669"/>
    <property type="project" value="InterPro"/>
</dbReference>
<dbReference type="InterPro" id="IPR036396">
    <property type="entry name" value="Cyt_P450_sf"/>
</dbReference>
<feature type="chain" id="PRO_5001645570" evidence="1">
    <location>
        <begin position="22"/>
        <end position="67"/>
    </location>
</feature>
<reference evidence="3" key="1">
    <citation type="journal article" date="2014" name="Proc. Natl. Acad. Sci. U.S.A.">
        <title>Extensive sampling of basidiomycete genomes demonstrates inadequacy of the white-rot/brown-rot paradigm for wood decay fungi.</title>
        <authorList>
            <person name="Riley R."/>
            <person name="Salamov A.A."/>
            <person name="Brown D.W."/>
            <person name="Nagy L.G."/>
            <person name="Floudas D."/>
            <person name="Held B.W."/>
            <person name="Levasseur A."/>
            <person name="Lombard V."/>
            <person name="Morin E."/>
            <person name="Otillar R."/>
            <person name="Lindquist E.A."/>
            <person name="Sun H."/>
            <person name="LaButti K.M."/>
            <person name="Schmutz J."/>
            <person name="Jabbour D."/>
            <person name="Luo H."/>
            <person name="Baker S.E."/>
            <person name="Pisabarro A.G."/>
            <person name="Walton J.D."/>
            <person name="Blanchette R.A."/>
            <person name="Henrissat B."/>
            <person name="Martin F."/>
            <person name="Cullen D."/>
            <person name="Hibbett D.S."/>
            <person name="Grigoriev I.V."/>
        </authorList>
    </citation>
    <scope>NUCLEOTIDE SEQUENCE [LARGE SCALE GENOMIC DNA]</scope>
    <source>
        <strain evidence="3">FD-172 SS1</strain>
    </source>
</reference>
<name>A0A067MGI6_BOTB1</name>
<sequence length="67" mass="7483">MRDILLGGLVLSLVLIHRRRTKEEAENPQGLPLPPGPKPLPLLGNALQIPSSGSWHLYTKWQKTYGE</sequence>
<dbReference type="Proteomes" id="UP000027195">
    <property type="component" value="Unassembled WGS sequence"/>
</dbReference>
<dbReference type="EMBL" id="KL198036">
    <property type="protein sequence ID" value="KDQ14639.1"/>
    <property type="molecule type" value="Genomic_DNA"/>
</dbReference>
<proteinExistence type="predicted"/>
<accession>A0A067MGI6</accession>
<dbReference type="AlphaFoldDB" id="A0A067MGI6"/>
<feature type="signal peptide" evidence="1">
    <location>
        <begin position="1"/>
        <end position="21"/>
    </location>
</feature>
<protein>
    <submittedName>
        <fullName evidence="2">Uncharacterized protein</fullName>
    </submittedName>
</protein>
<keyword evidence="1" id="KW-0732">Signal</keyword>
<dbReference type="InParanoid" id="A0A067MGI6"/>
<dbReference type="STRING" id="930990.A0A067MGI6"/>
<keyword evidence="3" id="KW-1185">Reference proteome</keyword>
<gene>
    <name evidence="2" type="ORF">BOTBODRAFT_337744</name>
</gene>
<dbReference type="SUPFAM" id="SSF48264">
    <property type="entry name" value="Cytochrome P450"/>
    <property type="match status" value="1"/>
</dbReference>
<dbReference type="GO" id="GO:0016705">
    <property type="term" value="F:oxidoreductase activity, acting on paired donors, with incorporation or reduction of molecular oxygen"/>
    <property type="evidence" value="ECO:0007669"/>
    <property type="project" value="InterPro"/>
</dbReference>
<evidence type="ECO:0000313" key="3">
    <source>
        <dbReference type="Proteomes" id="UP000027195"/>
    </source>
</evidence>
<dbReference type="HOGENOM" id="CLU_195477_0_0_1"/>
<dbReference type="Gene3D" id="1.10.630.10">
    <property type="entry name" value="Cytochrome P450"/>
    <property type="match status" value="1"/>
</dbReference>